<protein>
    <submittedName>
        <fullName evidence="6">Sigma-70 family RNA polymerase sigma factor</fullName>
    </submittedName>
</protein>
<dbReference type="InterPro" id="IPR014284">
    <property type="entry name" value="RNA_pol_sigma-70_dom"/>
</dbReference>
<sequence length="241" mass="27349">MELGPIGYNGGSVMISEDMTSAMTTQLDRTNEEWLADLRSTQGQQPAAIDDLRERVKRSIYYYLSQERSDLRDLAQKELVTMAEDLAQDAVLRVMDNLDNFRGESRFTTWANKIAVRLAISELRRARYKDFSLDDLTADGDFLSAEASIVGEAPPNPETAAERDDVIARIDAAMKEALTDRQYRALVAVALRGVPMDIVAEQLDTNRNALYKLIYDARRNLKNYMESQGLSTDYMLDLFQR</sequence>
<dbReference type="RefSeq" id="WP_195170735.1">
    <property type="nucleotide sequence ID" value="NZ_CP062983.1"/>
</dbReference>
<dbReference type="NCBIfam" id="TIGR02937">
    <property type="entry name" value="sigma70-ECF"/>
    <property type="match status" value="1"/>
</dbReference>
<name>A0A7S8IEJ6_9CHLR</name>
<dbReference type="KEGG" id="pmet:G4Y79_23760"/>
<dbReference type="Proteomes" id="UP000594468">
    <property type="component" value="Chromosome"/>
</dbReference>
<proteinExistence type="inferred from homology"/>
<evidence type="ECO:0000259" key="5">
    <source>
        <dbReference type="Pfam" id="PF04542"/>
    </source>
</evidence>
<keyword evidence="7" id="KW-1185">Reference proteome</keyword>
<dbReference type="Gene3D" id="1.10.10.10">
    <property type="entry name" value="Winged helix-like DNA-binding domain superfamily/Winged helix DNA-binding domain"/>
    <property type="match status" value="1"/>
</dbReference>
<dbReference type="PANTHER" id="PTHR43133">
    <property type="entry name" value="RNA POLYMERASE ECF-TYPE SIGMA FACTO"/>
    <property type="match status" value="1"/>
</dbReference>
<evidence type="ECO:0000256" key="4">
    <source>
        <dbReference type="ARBA" id="ARBA00023163"/>
    </source>
</evidence>
<dbReference type="InterPro" id="IPR007627">
    <property type="entry name" value="RNA_pol_sigma70_r2"/>
</dbReference>
<dbReference type="GO" id="GO:0016987">
    <property type="term" value="F:sigma factor activity"/>
    <property type="evidence" value="ECO:0007669"/>
    <property type="project" value="UniProtKB-KW"/>
</dbReference>
<feature type="domain" description="RNA polymerase sigma-70 region 2" evidence="5">
    <location>
        <begin position="82"/>
        <end position="127"/>
    </location>
</feature>
<evidence type="ECO:0000313" key="7">
    <source>
        <dbReference type="Proteomes" id="UP000594468"/>
    </source>
</evidence>
<dbReference type="SUPFAM" id="SSF88659">
    <property type="entry name" value="Sigma3 and sigma4 domains of RNA polymerase sigma factors"/>
    <property type="match status" value="1"/>
</dbReference>
<dbReference type="InterPro" id="IPR013325">
    <property type="entry name" value="RNA_pol_sigma_r2"/>
</dbReference>
<evidence type="ECO:0000256" key="2">
    <source>
        <dbReference type="ARBA" id="ARBA00023015"/>
    </source>
</evidence>
<reference evidence="6 7" key="1">
    <citation type="submission" date="2020-02" db="EMBL/GenBank/DDBJ databases">
        <authorList>
            <person name="Zheng R.K."/>
            <person name="Sun C.M."/>
        </authorList>
    </citation>
    <scope>NUCLEOTIDE SEQUENCE [LARGE SCALE GENOMIC DNA]</scope>
    <source>
        <strain evidence="7">rifampicinis</strain>
    </source>
</reference>
<dbReference type="InterPro" id="IPR036388">
    <property type="entry name" value="WH-like_DNA-bd_sf"/>
</dbReference>
<gene>
    <name evidence="6" type="ORF">G4Y79_23760</name>
</gene>
<keyword evidence="2" id="KW-0805">Transcription regulation</keyword>
<organism evidence="6 7">
    <name type="scientific">Phototrophicus methaneseepsis</name>
    <dbReference type="NCBI Taxonomy" id="2710758"/>
    <lineage>
        <taxon>Bacteria</taxon>
        <taxon>Bacillati</taxon>
        <taxon>Chloroflexota</taxon>
        <taxon>Candidatus Thermofontia</taxon>
        <taxon>Phototrophicales</taxon>
        <taxon>Phototrophicaceae</taxon>
        <taxon>Phototrophicus</taxon>
    </lineage>
</organism>
<dbReference type="InterPro" id="IPR013324">
    <property type="entry name" value="RNA_pol_sigma_r3/r4-like"/>
</dbReference>
<dbReference type="Pfam" id="PF04542">
    <property type="entry name" value="Sigma70_r2"/>
    <property type="match status" value="1"/>
</dbReference>
<evidence type="ECO:0000313" key="6">
    <source>
        <dbReference type="EMBL" id="QPC82666.1"/>
    </source>
</evidence>
<dbReference type="EMBL" id="CP062983">
    <property type="protein sequence ID" value="QPC82666.1"/>
    <property type="molecule type" value="Genomic_DNA"/>
</dbReference>
<evidence type="ECO:0000256" key="1">
    <source>
        <dbReference type="ARBA" id="ARBA00010641"/>
    </source>
</evidence>
<dbReference type="PANTHER" id="PTHR43133:SF51">
    <property type="entry name" value="RNA POLYMERASE SIGMA FACTOR"/>
    <property type="match status" value="1"/>
</dbReference>
<keyword evidence="3" id="KW-0731">Sigma factor</keyword>
<keyword evidence="4" id="KW-0804">Transcription</keyword>
<dbReference type="Gene3D" id="1.10.1740.10">
    <property type="match status" value="1"/>
</dbReference>
<dbReference type="SUPFAM" id="SSF88946">
    <property type="entry name" value="Sigma2 domain of RNA polymerase sigma factors"/>
    <property type="match status" value="1"/>
</dbReference>
<dbReference type="GO" id="GO:0006352">
    <property type="term" value="P:DNA-templated transcription initiation"/>
    <property type="evidence" value="ECO:0007669"/>
    <property type="project" value="InterPro"/>
</dbReference>
<dbReference type="AlphaFoldDB" id="A0A7S8IEJ6"/>
<dbReference type="InterPro" id="IPR039425">
    <property type="entry name" value="RNA_pol_sigma-70-like"/>
</dbReference>
<accession>A0A7S8IEJ6</accession>
<comment type="similarity">
    <text evidence="1">Belongs to the sigma-70 factor family. ECF subfamily.</text>
</comment>
<evidence type="ECO:0000256" key="3">
    <source>
        <dbReference type="ARBA" id="ARBA00023082"/>
    </source>
</evidence>